<feature type="region of interest" description="Disordered" evidence="2">
    <location>
        <begin position="137"/>
        <end position="228"/>
    </location>
</feature>
<protein>
    <recommendedName>
        <fullName evidence="5">Yeast cell wall synthesis Kre9/Knh1-like N-terminal domain-containing protein</fullName>
    </recommendedName>
</protein>
<feature type="compositionally biased region" description="Low complexity" evidence="2">
    <location>
        <begin position="191"/>
        <end position="200"/>
    </location>
</feature>
<evidence type="ECO:0000313" key="6">
    <source>
        <dbReference type="EMBL" id="TGJ80130.1"/>
    </source>
</evidence>
<keyword evidence="3" id="KW-0812">Transmembrane</keyword>
<evidence type="ECO:0000313" key="7">
    <source>
        <dbReference type="Proteomes" id="UP000297716"/>
    </source>
</evidence>
<evidence type="ECO:0000256" key="2">
    <source>
        <dbReference type="SAM" id="MobiDB-lite"/>
    </source>
</evidence>
<organism evidence="6 7">
    <name type="scientific">Xylaria hypoxylon</name>
    <dbReference type="NCBI Taxonomy" id="37992"/>
    <lineage>
        <taxon>Eukaryota</taxon>
        <taxon>Fungi</taxon>
        <taxon>Dikarya</taxon>
        <taxon>Ascomycota</taxon>
        <taxon>Pezizomycotina</taxon>
        <taxon>Sordariomycetes</taxon>
        <taxon>Xylariomycetidae</taxon>
        <taxon>Xylariales</taxon>
        <taxon>Xylariaceae</taxon>
        <taxon>Xylaria</taxon>
    </lineage>
</organism>
<feature type="compositionally biased region" description="Polar residues" evidence="2">
    <location>
        <begin position="217"/>
        <end position="228"/>
    </location>
</feature>
<name>A0A4Z0YMD3_9PEZI</name>
<dbReference type="OrthoDB" id="2260257at2759"/>
<feature type="compositionally biased region" description="Polar residues" evidence="2">
    <location>
        <begin position="162"/>
        <end position="173"/>
    </location>
</feature>
<dbReference type="PROSITE" id="PS51257">
    <property type="entry name" value="PROKAR_LIPOPROTEIN"/>
    <property type="match status" value="1"/>
</dbReference>
<keyword evidence="3" id="KW-0472">Membrane</keyword>
<evidence type="ECO:0000256" key="4">
    <source>
        <dbReference type="SAM" id="SignalP"/>
    </source>
</evidence>
<gene>
    <name evidence="6" type="ORF">E0Z10_g8644</name>
</gene>
<feature type="compositionally biased region" description="Basic and acidic residues" evidence="2">
    <location>
        <begin position="137"/>
        <end position="146"/>
    </location>
</feature>
<feature type="signal peptide" evidence="4">
    <location>
        <begin position="1"/>
        <end position="18"/>
    </location>
</feature>
<keyword evidence="7" id="KW-1185">Reference proteome</keyword>
<feature type="domain" description="Yeast cell wall synthesis Kre9/Knh1-like N-terminal" evidence="5">
    <location>
        <begin position="29"/>
        <end position="130"/>
    </location>
</feature>
<dbReference type="AlphaFoldDB" id="A0A4Z0YMD3"/>
<comment type="caution">
    <text evidence="6">The sequence shown here is derived from an EMBL/GenBank/DDBJ whole genome shotgun (WGS) entry which is preliminary data.</text>
</comment>
<evidence type="ECO:0000256" key="3">
    <source>
        <dbReference type="SAM" id="Phobius"/>
    </source>
</evidence>
<dbReference type="Proteomes" id="UP000297716">
    <property type="component" value="Unassembled WGS sequence"/>
</dbReference>
<reference evidence="6 7" key="1">
    <citation type="submission" date="2019-03" db="EMBL/GenBank/DDBJ databases">
        <title>Draft genome sequence of Xylaria hypoxylon DSM 108379, a ubiquitous saprotrophic-parasitic fungi on hardwood.</title>
        <authorList>
            <person name="Buettner E."/>
            <person name="Leonhardt S."/>
            <person name="Gebauer A.M."/>
            <person name="Liers C."/>
            <person name="Hofrichter M."/>
            <person name="Kellner H."/>
        </authorList>
    </citation>
    <scope>NUCLEOTIDE SEQUENCE [LARGE SCALE GENOMIC DNA]</scope>
    <source>
        <strain evidence="6 7">DSM 108379</strain>
    </source>
</reference>
<keyword evidence="3" id="KW-1133">Transmembrane helix</keyword>
<evidence type="ECO:0000256" key="1">
    <source>
        <dbReference type="ARBA" id="ARBA00022729"/>
    </source>
</evidence>
<feature type="transmembrane region" description="Helical" evidence="3">
    <location>
        <begin position="253"/>
        <end position="276"/>
    </location>
</feature>
<dbReference type="Pfam" id="PF10342">
    <property type="entry name" value="Kre9_KNH"/>
    <property type="match status" value="1"/>
</dbReference>
<dbReference type="InterPro" id="IPR018466">
    <property type="entry name" value="Kre9/Knh1-like_N"/>
</dbReference>
<accession>A0A4Z0YMD3</accession>
<evidence type="ECO:0000259" key="5">
    <source>
        <dbReference type="Pfam" id="PF10342"/>
    </source>
</evidence>
<keyword evidence="1 4" id="KW-0732">Signal</keyword>
<sequence>MAPLQKLALLSLSGIACSQGTNFVEFLAPHKNEVVAADTAYVIKWAPKSSTGNGTMSLLAGQTSETMSKIWEIACEMSSICLNDLIDVANGSFSWPVTSPTLAQSSNFYALNFSLDGSEGTFDISPPFKIAFEAIRGRNDPSDDHQGGQVTNVSRDKGQGSGTITPTTMLTSRKFSDKSTNRNQGTPVFDMSSLTTSSMTGLAERVPISSNNDKDAGNNSSSKRSNLNGDIIVNDSSGLISGLDSTTELSTGAVVGIVIGAATALAIFSSLIWLVFYYRRKSLKKVHCPVKSTCQPKKSPCSKGNCQSKAVDVACPHMRMARMYELNATREIQEADGNMKPAELDSTVPKFKSSAVDVERNIIYR</sequence>
<feature type="chain" id="PRO_5021345628" description="Yeast cell wall synthesis Kre9/Knh1-like N-terminal domain-containing protein" evidence="4">
    <location>
        <begin position="19"/>
        <end position="365"/>
    </location>
</feature>
<proteinExistence type="predicted"/>
<dbReference type="EMBL" id="SKBN01000240">
    <property type="protein sequence ID" value="TGJ80130.1"/>
    <property type="molecule type" value="Genomic_DNA"/>
</dbReference>